<evidence type="ECO:0000313" key="2">
    <source>
        <dbReference type="Proteomes" id="UP000287237"/>
    </source>
</evidence>
<dbReference type="RefSeq" id="WP_070242856.1">
    <property type="nucleotide sequence ID" value="NZ_CAKJUK010000011.1"/>
</dbReference>
<dbReference type="InterPro" id="IPR023214">
    <property type="entry name" value="HAD_sf"/>
</dbReference>
<dbReference type="Gene3D" id="3.40.50.1000">
    <property type="entry name" value="HAD superfamily/HAD-like"/>
    <property type="match status" value="1"/>
</dbReference>
<name>A0A1E7NLK7_CAMJU</name>
<sequence>MNLFSPHLKRNELIKFAKELDFSKSQDLLINIHRNHAFEGVQSIIAPFLHFANLKADFNFSSYDDSLSFDNFKEASLELLWLDLTHYKNNVQNFLEERLLELRKFSQSPILVLSLGEFKTDKKILNCEIFNIEKLIKEYFDEEDILDLAKEELTGSKLNNKALIFLAQILGLSLIPALIKPVLKALVLDLDNTLYQGILGEEGIDNINLSPLHKALQEKIKTFKKQGFLLALASKNEEKDAKKLFETRKDFILQWDDFDARMINWEPKGENILKIAKKFNINTNAMLFIDDNIAELENTKFTGVKTLLCDENILYKIKLFPNLLKLSNTKEDQIRAKDIAANALREELKSLSDEEYFQNLQISLDFRQNDLQNIPRISELLGKTNQFIANYTRLNQEKVAQHMQKELIVSVSMSDKLSDSGIIAIFVFSCKEGNLFIDDLCISCRALGRKLETRMFFKAFELALKFFNLKNNNTRLYYQKGERNMPFLSFLEQISKEIEKNSALVSFQNLNFKGLIIHEN</sequence>
<reference evidence="1 2" key="1">
    <citation type="journal article" date="2019" name="Appl. Environ. Microbiol.">
        <title>Population genetics and characterization of Campylobacter jejuni isolates in western jackdaws and game birds in Finland.</title>
        <authorList>
            <person name="Kovanen S."/>
            <person name="Rossi M."/>
            <person name="Pohja-Mykra M."/>
            <person name="Nieminen T."/>
            <person name="Raunio-Saarnisto M."/>
            <person name="Sauvala M."/>
            <person name="Fredriksson-Ahomaa M."/>
            <person name="Hanninen M.L."/>
            <person name="Kivisto R."/>
        </authorList>
    </citation>
    <scope>NUCLEOTIDE SEQUENCE [LARGE SCALE GENOMIC DNA]</scope>
    <source>
        <strain evidence="1 2">CB296</strain>
    </source>
</reference>
<dbReference type="EMBL" id="PRCK01000001">
    <property type="protein sequence ID" value="RTJ97053.1"/>
    <property type="molecule type" value="Genomic_DNA"/>
</dbReference>
<dbReference type="NCBIfam" id="TIGR01681">
    <property type="entry name" value="HAD-SF-IIIC"/>
    <property type="match status" value="1"/>
</dbReference>
<dbReference type="SUPFAM" id="SSF56784">
    <property type="entry name" value="HAD-like"/>
    <property type="match status" value="1"/>
</dbReference>
<dbReference type="InterPro" id="IPR010037">
    <property type="entry name" value="FkbH_domain"/>
</dbReference>
<dbReference type="InterPro" id="IPR010033">
    <property type="entry name" value="HAD_SF_ppase_IIIC"/>
</dbReference>
<keyword evidence="1" id="KW-0378">Hydrolase</keyword>
<dbReference type="InterPro" id="IPR036412">
    <property type="entry name" value="HAD-like_sf"/>
</dbReference>
<evidence type="ECO:0000313" key="1">
    <source>
        <dbReference type="EMBL" id="RTJ97053.1"/>
    </source>
</evidence>
<proteinExistence type="predicted"/>
<accession>A0A1E7NLK7</accession>
<dbReference type="NCBIfam" id="TIGR01686">
    <property type="entry name" value="FkbH"/>
    <property type="match status" value="1"/>
</dbReference>
<organism evidence="1 2">
    <name type="scientific">Campylobacter jejuni</name>
    <dbReference type="NCBI Taxonomy" id="197"/>
    <lineage>
        <taxon>Bacteria</taxon>
        <taxon>Pseudomonadati</taxon>
        <taxon>Campylobacterota</taxon>
        <taxon>Epsilonproteobacteria</taxon>
        <taxon>Campylobacterales</taxon>
        <taxon>Campylobacteraceae</taxon>
        <taxon>Campylobacter</taxon>
    </lineage>
</organism>
<dbReference type="GO" id="GO:0016787">
    <property type="term" value="F:hydrolase activity"/>
    <property type="evidence" value="ECO:0007669"/>
    <property type="project" value="UniProtKB-KW"/>
</dbReference>
<gene>
    <name evidence="1" type="ORF">C3H42_02330</name>
</gene>
<dbReference type="AlphaFoldDB" id="A0A1E7NLK7"/>
<comment type="caution">
    <text evidence="1">The sequence shown here is derived from an EMBL/GenBank/DDBJ whole genome shotgun (WGS) entry which is preliminary data.</text>
</comment>
<protein>
    <submittedName>
        <fullName evidence="1">HAD family hydrolase</fullName>
    </submittedName>
</protein>
<dbReference type="Proteomes" id="UP000287237">
    <property type="component" value="Unassembled WGS sequence"/>
</dbReference>